<accession>A0AAV3YVM9</accession>
<proteinExistence type="predicted"/>
<evidence type="ECO:0000313" key="1">
    <source>
        <dbReference type="EMBL" id="GFN86442.1"/>
    </source>
</evidence>
<dbReference type="AlphaFoldDB" id="A0AAV3YVM9"/>
<name>A0AAV3YVM9_9GAST</name>
<gene>
    <name evidence="1" type="ORF">PoB_001294800</name>
</gene>
<organism evidence="1 2">
    <name type="scientific">Plakobranchus ocellatus</name>
    <dbReference type="NCBI Taxonomy" id="259542"/>
    <lineage>
        <taxon>Eukaryota</taxon>
        <taxon>Metazoa</taxon>
        <taxon>Spiralia</taxon>
        <taxon>Lophotrochozoa</taxon>
        <taxon>Mollusca</taxon>
        <taxon>Gastropoda</taxon>
        <taxon>Heterobranchia</taxon>
        <taxon>Euthyneura</taxon>
        <taxon>Panpulmonata</taxon>
        <taxon>Sacoglossa</taxon>
        <taxon>Placobranchoidea</taxon>
        <taxon>Plakobranchidae</taxon>
        <taxon>Plakobranchus</taxon>
    </lineage>
</organism>
<protein>
    <submittedName>
        <fullName evidence="1">Uncharacterized protein</fullName>
    </submittedName>
</protein>
<dbReference type="Proteomes" id="UP000735302">
    <property type="component" value="Unassembled WGS sequence"/>
</dbReference>
<dbReference type="EMBL" id="BLXT01001518">
    <property type="protein sequence ID" value="GFN86442.1"/>
    <property type="molecule type" value="Genomic_DNA"/>
</dbReference>
<keyword evidence="2" id="KW-1185">Reference proteome</keyword>
<sequence length="103" mass="11702">MLHRLLKTFRALQSYSVYGTSIVQPIGLTRDQCDKENTANRKNSLIVRTIVSRIVWYGISIVWCKCMGHPLCKNFTVGHGSVYTKGTARRKCNLVVQHADNSF</sequence>
<comment type="caution">
    <text evidence="1">The sequence shown here is derived from an EMBL/GenBank/DDBJ whole genome shotgun (WGS) entry which is preliminary data.</text>
</comment>
<reference evidence="1 2" key="1">
    <citation type="journal article" date="2021" name="Elife">
        <title>Chloroplast acquisition without the gene transfer in kleptoplastic sea slugs, Plakobranchus ocellatus.</title>
        <authorList>
            <person name="Maeda T."/>
            <person name="Takahashi S."/>
            <person name="Yoshida T."/>
            <person name="Shimamura S."/>
            <person name="Takaki Y."/>
            <person name="Nagai Y."/>
            <person name="Toyoda A."/>
            <person name="Suzuki Y."/>
            <person name="Arimoto A."/>
            <person name="Ishii H."/>
            <person name="Satoh N."/>
            <person name="Nishiyama T."/>
            <person name="Hasebe M."/>
            <person name="Maruyama T."/>
            <person name="Minagawa J."/>
            <person name="Obokata J."/>
            <person name="Shigenobu S."/>
        </authorList>
    </citation>
    <scope>NUCLEOTIDE SEQUENCE [LARGE SCALE GENOMIC DNA]</scope>
</reference>
<evidence type="ECO:0000313" key="2">
    <source>
        <dbReference type="Proteomes" id="UP000735302"/>
    </source>
</evidence>